<dbReference type="KEGG" id="hpe:HPELS_06085"/>
<dbReference type="Proteomes" id="UP000007885">
    <property type="component" value="Chromosome"/>
</dbReference>
<gene>
    <name evidence="1" type="ORF">HPELS_06085</name>
</gene>
<evidence type="ECO:0000313" key="1">
    <source>
        <dbReference type="EMBL" id="AFF20737.1"/>
    </source>
</evidence>
<accession>A0ABC7ZGX3</accession>
<dbReference type="AlphaFoldDB" id="A0ABC7ZGX3"/>
<dbReference type="EMBL" id="CP002953">
    <property type="protein sequence ID" value="AFF20737.1"/>
    <property type="molecule type" value="Genomic_DNA"/>
</dbReference>
<protein>
    <submittedName>
        <fullName evidence="1">Uncharacterized protein</fullName>
    </submittedName>
</protein>
<reference evidence="1 2" key="1">
    <citation type="submission" date="2011-07" db="EMBL/GenBank/DDBJ databases">
        <authorList>
            <person name="Bertoli M.T."/>
            <person name="Kersulyte D."/>
            <person name="Pascasio M.A."/>
            <person name="Berg D.E."/>
        </authorList>
    </citation>
    <scope>NUCLEOTIDE SEQUENCE [LARGE SCALE GENOMIC DNA]</scope>
    <source>
        <strain evidence="1 2">ELS37</strain>
    </source>
</reference>
<name>A0ABC7ZGX3_HELPX</name>
<organism evidence="1 2">
    <name type="scientific">Helicobacter pylori ELS37</name>
    <dbReference type="NCBI Taxonomy" id="1055527"/>
    <lineage>
        <taxon>Bacteria</taxon>
        <taxon>Pseudomonadati</taxon>
        <taxon>Campylobacterota</taxon>
        <taxon>Epsilonproteobacteria</taxon>
        <taxon>Campylobacterales</taxon>
        <taxon>Helicobacteraceae</taxon>
        <taxon>Helicobacter</taxon>
    </lineage>
</organism>
<evidence type="ECO:0000313" key="2">
    <source>
        <dbReference type="Proteomes" id="UP000007885"/>
    </source>
</evidence>
<sequence>MWLGDFLFISSVFDCILKILKTLFVFLPQALKSSALIKC</sequence>
<proteinExistence type="predicted"/>